<name>V6SSE5_9FLAO</name>
<organism evidence="2 3">
    <name type="scientific">Flavobacterium limnosediminis JC2902</name>
    <dbReference type="NCBI Taxonomy" id="1341181"/>
    <lineage>
        <taxon>Bacteria</taxon>
        <taxon>Pseudomonadati</taxon>
        <taxon>Bacteroidota</taxon>
        <taxon>Flavobacteriia</taxon>
        <taxon>Flavobacteriales</taxon>
        <taxon>Flavobacteriaceae</taxon>
        <taxon>Flavobacterium</taxon>
    </lineage>
</organism>
<evidence type="ECO:0000313" key="3">
    <source>
        <dbReference type="Proteomes" id="UP000018004"/>
    </source>
</evidence>
<keyword evidence="3" id="KW-1185">Reference proteome</keyword>
<dbReference type="RefSeq" id="WP_023578442.1">
    <property type="nucleotide sequence ID" value="NZ_AVGG01000002.1"/>
</dbReference>
<feature type="chain" id="PRO_5004750976" description="DUF2490 domain-containing protein" evidence="1">
    <location>
        <begin position="25"/>
        <end position="250"/>
    </location>
</feature>
<comment type="caution">
    <text evidence="2">The sequence shown here is derived from an EMBL/GenBank/DDBJ whole genome shotgun (WGS) entry which is preliminary data.</text>
</comment>
<dbReference type="InterPro" id="IPR019619">
    <property type="entry name" value="DUF2490"/>
</dbReference>
<evidence type="ECO:0000313" key="2">
    <source>
        <dbReference type="EMBL" id="ESU29374.1"/>
    </source>
</evidence>
<dbReference type="eggNOG" id="COG2067">
    <property type="taxonomic scope" value="Bacteria"/>
</dbReference>
<keyword evidence="1" id="KW-0732">Signal</keyword>
<dbReference type="OrthoDB" id="1118734at2"/>
<proteinExistence type="predicted"/>
<dbReference type="Proteomes" id="UP000018004">
    <property type="component" value="Unassembled WGS sequence"/>
</dbReference>
<dbReference type="AlphaFoldDB" id="V6SSE5"/>
<sequence length="250" mass="29005">MRTGRYLVVLLGLLAFIMPQSSEAQVKSHNNDIWFHYFGKNMLSKKTSFSFETTMRYANGLSEKQQWFIRPSFDYQLTKTFIGSVGYSHYNTYVYGDPAMNKTEIPEDHVWVQGTYVANSGNFKFTHRLRDENRFVGVAVKNNEGDYEVDHYDYRNRLRYMFLATYPLVASNGVTKLSAIAGDEVFVNIGANAGKTFLNQNRLIAGLGYNFNKHHQVQLCFIHQYIWNYPNTIQESNPTLRLSYVTNFDL</sequence>
<accession>V6SSE5</accession>
<evidence type="ECO:0008006" key="4">
    <source>
        <dbReference type="Google" id="ProtNLM"/>
    </source>
</evidence>
<dbReference type="Pfam" id="PF10677">
    <property type="entry name" value="DUF2490"/>
    <property type="match status" value="1"/>
</dbReference>
<dbReference type="STRING" id="1341181.FLJC2902T_07710"/>
<dbReference type="PATRIC" id="fig|1341181.4.peg.765"/>
<protein>
    <recommendedName>
        <fullName evidence="4">DUF2490 domain-containing protein</fullName>
    </recommendedName>
</protein>
<gene>
    <name evidence="2" type="ORF">FLJC2902T_07710</name>
</gene>
<dbReference type="EMBL" id="AVGG01000002">
    <property type="protein sequence ID" value="ESU29374.1"/>
    <property type="molecule type" value="Genomic_DNA"/>
</dbReference>
<feature type="signal peptide" evidence="1">
    <location>
        <begin position="1"/>
        <end position="24"/>
    </location>
</feature>
<reference evidence="2 3" key="1">
    <citation type="submission" date="2013-08" db="EMBL/GenBank/DDBJ databases">
        <title>Flavobacterium limnosediminis JC2902 genome sequencing.</title>
        <authorList>
            <person name="Lee K."/>
            <person name="Yi H."/>
            <person name="Park S."/>
            <person name="Chun J."/>
        </authorList>
    </citation>
    <scope>NUCLEOTIDE SEQUENCE [LARGE SCALE GENOMIC DNA]</scope>
    <source>
        <strain evidence="2 3">JC2902</strain>
    </source>
</reference>
<evidence type="ECO:0000256" key="1">
    <source>
        <dbReference type="SAM" id="SignalP"/>
    </source>
</evidence>